<dbReference type="FunFam" id="3.30.420.40:FF:000034">
    <property type="entry name" value="Phosphotransferase"/>
    <property type="match status" value="1"/>
</dbReference>
<keyword evidence="6 8" id="KW-0067">ATP-binding</keyword>
<dbReference type="GO" id="GO:0005829">
    <property type="term" value="C:cytosol"/>
    <property type="evidence" value="ECO:0007669"/>
    <property type="project" value="TreeGrafter"/>
</dbReference>
<dbReference type="GO" id="GO:0001678">
    <property type="term" value="P:intracellular glucose homeostasis"/>
    <property type="evidence" value="ECO:0007669"/>
    <property type="project" value="InterPro"/>
</dbReference>
<evidence type="ECO:0000259" key="9">
    <source>
        <dbReference type="Pfam" id="PF00349"/>
    </source>
</evidence>
<reference evidence="11 12" key="1">
    <citation type="journal article" date="2010" name="Proc. Natl. Acad. Sci. U.S.A.">
        <title>Insights into evolution of multicellular fungi from the assembled chromosomes of the mushroom Coprinopsis cinerea (Coprinus cinereus).</title>
        <authorList>
            <person name="Stajich J.E."/>
            <person name="Wilke S.K."/>
            <person name="Ahren D."/>
            <person name="Au C.H."/>
            <person name="Birren B.W."/>
            <person name="Borodovsky M."/>
            <person name="Burns C."/>
            <person name="Canback B."/>
            <person name="Casselton L.A."/>
            <person name="Cheng C.K."/>
            <person name="Deng J."/>
            <person name="Dietrich F.S."/>
            <person name="Fargo D.C."/>
            <person name="Farman M.L."/>
            <person name="Gathman A.C."/>
            <person name="Goldberg J."/>
            <person name="Guigo R."/>
            <person name="Hoegger P.J."/>
            <person name="Hooker J.B."/>
            <person name="Huggins A."/>
            <person name="James T.Y."/>
            <person name="Kamada T."/>
            <person name="Kilaru S."/>
            <person name="Kodira C."/>
            <person name="Kues U."/>
            <person name="Kupfer D."/>
            <person name="Kwan H.S."/>
            <person name="Lomsadze A."/>
            <person name="Li W."/>
            <person name="Lilly W.W."/>
            <person name="Ma L.J."/>
            <person name="Mackey A.J."/>
            <person name="Manning G."/>
            <person name="Martin F."/>
            <person name="Muraguchi H."/>
            <person name="Natvig D.O."/>
            <person name="Palmerini H."/>
            <person name="Ramesh M.A."/>
            <person name="Rehmeyer C.J."/>
            <person name="Roe B.A."/>
            <person name="Shenoy N."/>
            <person name="Stanke M."/>
            <person name="Ter-Hovhannisyan V."/>
            <person name="Tunlid A."/>
            <person name="Velagapudi R."/>
            <person name="Vision T.J."/>
            <person name="Zeng Q."/>
            <person name="Zolan M.E."/>
            <person name="Pukkila P.J."/>
        </authorList>
    </citation>
    <scope>NUCLEOTIDE SEQUENCE [LARGE SCALE GENOMIC DNA]</scope>
    <source>
        <strain evidence="12">Okayama-7 / 130 / ATCC MYA-4618 / FGSC 9003</strain>
    </source>
</reference>
<evidence type="ECO:0000256" key="7">
    <source>
        <dbReference type="ARBA" id="ARBA00023152"/>
    </source>
</evidence>
<evidence type="ECO:0000256" key="6">
    <source>
        <dbReference type="ARBA" id="ARBA00022840"/>
    </source>
</evidence>
<evidence type="ECO:0000313" key="12">
    <source>
        <dbReference type="Proteomes" id="UP000001861"/>
    </source>
</evidence>
<dbReference type="EC" id="2.7.1.-" evidence="8"/>
<evidence type="ECO:0000256" key="8">
    <source>
        <dbReference type="RuleBase" id="RU362007"/>
    </source>
</evidence>
<dbReference type="GO" id="GO:0008865">
    <property type="term" value="F:fructokinase activity"/>
    <property type="evidence" value="ECO:0007669"/>
    <property type="project" value="TreeGrafter"/>
</dbReference>
<dbReference type="PROSITE" id="PS51748">
    <property type="entry name" value="HEXOKINASE_2"/>
    <property type="match status" value="1"/>
</dbReference>
<dbReference type="OMA" id="YPNFEGY"/>
<protein>
    <recommendedName>
        <fullName evidence="8">Phosphotransferase</fullName>
        <ecNumber evidence="8">2.7.1.-</ecNumber>
    </recommendedName>
</protein>
<dbReference type="InterPro" id="IPR043129">
    <property type="entry name" value="ATPase_NBD"/>
</dbReference>
<dbReference type="PANTHER" id="PTHR19443">
    <property type="entry name" value="HEXOKINASE"/>
    <property type="match status" value="1"/>
</dbReference>
<proteinExistence type="inferred from homology"/>
<feature type="domain" description="Hexokinase N-terminal" evidence="9">
    <location>
        <begin position="17"/>
        <end position="220"/>
    </location>
</feature>
<dbReference type="InParanoid" id="A8NY07"/>
<name>A8NY07_COPC7</name>
<dbReference type="InterPro" id="IPR022673">
    <property type="entry name" value="Hexokinase_C"/>
</dbReference>
<dbReference type="EMBL" id="AACS02000005">
    <property type="protein sequence ID" value="EAU84941.1"/>
    <property type="molecule type" value="Genomic_DNA"/>
</dbReference>
<dbReference type="Gene3D" id="1.10.287.1250">
    <property type="match status" value="1"/>
</dbReference>
<comment type="similarity">
    <text evidence="2 8">Belongs to the hexokinase family.</text>
</comment>
<evidence type="ECO:0000256" key="1">
    <source>
        <dbReference type="ARBA" id="ARBA00004888"/>
    </source>
</evidence>
<evidence type="ECO:0000313" key="11">
    <source>
        <dbReference type="EMBL" id="EAU84941.1"/>
    </source>
</evidence>
<evidence type="ECO:0000256" key="4">
    <source>
        <dbReference type="ARBA" id="ARBA00022741"/>
    </source>
</evidence>
<dbReference type="Pfam" id="PF00349">
    <property type="entry name" value="Hexokinase_1"/>
    <property type="match status" value="1"/>
</dbReference>
<dbReference type="GO" id="GO:0006006">
    <property type="term" value="P:glucose metabolic process"/>
    <property type="evidence" value="ECO:0007669"/>
    <property type="project" value="TreeGrafter"/>
</dbReference>
<keyword evidence="3 8" id="KW-0808">Transferase</keyword>
<gene>
    <name evidence="11" type="ORF">CC1G_00460</name>
</gene>
<keyword evidence="4 8" id="KW-0547">Nucleotide-binding</keyword>
<dbReference type="InterPro" id="IPR022672">
    <property type="entry name" value="Hexokinase_N"/>
</dbReference>
<dbReference type="UniPathway" id="UPA00109">
    <property type="reaction ID" value="UER00180"/>
</dbReference>
<dbReference type="Gene3D" id="3.40.367.20">
    <property type="match status" value="1"/>
</dbReference>
<keyword evidence="7 8" id="KW-0324">Glycolysis</keyword>
<keyword evidence="12" id="KW-1185">Reference proteome</keyword>
<dbReference type="STRING" id="240176.A8NY07"/>
<evidence type="ECO:0000259" key="10">
    <source>
        <dbReference type="Pfam" id="PF03727"/>
    </source>
</evidence>
<comment type="caution">
    <text evidence="11">The sequence shown here is derived from an EMBL/GenBank/DDBJ whole genome shotgun (WGS) entry which is preliminary data.</text>
</comment>
<feature type="domain" description="Hexokinase C-terminal" evidence="10">
    <location>
        <begin position="227"/>
        <end position="510"/>
    </location>
</feature>
<dbReference type="GO" id="GO:0005739">
    <property type="term" value="C:mitochondrion"/>
    <property type="evidence" value="ECO:0007669"/>
    <property type="project" value="TreeGrafter"/>
</dbReference>
<dbReference type="AlphaFoldDB" id="A8NY07"/>
<dbReference type="Proteomes" id="UP000001861">
    <property type="component" value="Unassembled WGS sequence"/>
</dbReference>
<organism evidence="11 12">
    <name type="scientific">Coprinopsis cinerea (strain Okayama-7 / 130 / ATCC MYA-4618 / FGSC 9003)</name>
    <name type="common">Inky cap fungus</name>
    <name type="synonym">Hormographiella aspergillata</name>
    <dbReference type="NCBI Taxonomy" id="240176"/>
    <lineage>
        <taxon>Eukaryota</taxon>
        <taxon>Fungi</taxon>
        <taxon>Dikarya</taxon>
        <taxon>Basidiomycota</taxon>
        <taxon>Agaricomycotina</taxon>
        <taxon>Agaricomycetes</taxon>
        <taxon>Agaricomycetidae</taxon>
        <taxon>Agaricales</taxon>
        <taxon>Agaricineae</taxon>
        <taxon>Psathyrellaceae</taxon>
        <taxon>Coprinopsis</taxon>
    </lineage>
</organism>
<evidence type="ECO:0000256" key="2">
    <source>
        <dbReference type="ARBA" id="ARBA00009225"/>
    </source>
</evidence>
<dbReference type="Pfam" id="PF03727">
    <property type="entry name" value="Hexokinase_2"/>
    <property type="match status" value="1"/>
</dbReference>
<dbReference type="PANTHER" id="PTHR19443:SF30">
    <property type="entry name" value="GLUCOKINASE-1-RELATED"/>
    <property type="match status" value="1"/>
</dbReference>
<dbReference type="GO" id="GO:0004340">
    <property type="term" value="F:glucokinase activity"/>
    <property type="evidence" value="ECO:0007669"/>
    <property type="project" value="TreeGrafter"/>
</dbReference>
<dbReference type="eggNOG" id="KOG1369">
    <property type="taxonomic scope" value="Eukaryota"/>
</dbReference>
<dbReference type="KEGG" id="cci:CC1G_00460"/>
<dbReference type="OrthoDB" id="419537at2759"/>
<sequence length="517" mass="55474">MSPISAHHADDAQHVLDLIDRQFTVTSDQLVAITRGFLDEMEQGLGAYGKPMAMIPSFVTGVPNGKETGTFLALDLGGTNLRVCEVVLNGDQTFSLVQQKYKVSDTLKTGDASALFDYIADSVDAFLTTHATTNYSSPKGVPADAAPDSVYLGFTFSFPVEQTALGSGKILTWTKGFSAKNAVGNDVVQLLQNAFDRKHMHVKCIALVNDTVGTLLTHAYISGGSLVGAIFGTGTNGAYVEELSKIKKLDGKKADSPDGHMVINCEWGAFNNSKSHLPITPYDNTVDRLSINPGFQIFEKFISGMYLGEIVRHIIVSLVDATPKPILFGGKSTSVLNEHYGLDTSFMSKVEEAWIGDDKSSDAFTLPPLASVSDKSVSPQVLSKLQKIKDVIVETLKYPADEVSVRDAAIVRQLCYLVARRAALLSGLAVSAILIQTERARFPGDTNSPLKYPNDTLGVGVDGSLVEHYPGFQDSMRDSLKLLVGEDVTSRVEIGLAKDGSGVGAALCALQALKQRS</sequence>
<dbReference type="GeneID" id="6013881"/>
<dbReference type="GO" id="GO:0006096">
    <property type="term" value="P:glycolytic process"/>
    <property type="evidence" value="ECO:0007669"/>
    <property type="project" value="UniProtKB-UniPathway"/>
</dbReference>
<dbReference type="GO" id="GO:0005524">
    <property type="term" value="F:ATP binding"/>
    <property type="evidence" value="ECO:0007669"/>
    <property type="project" value="UniProtKB-UniRule"/>
</dbReference>
<dbReference type="FunCoup" id="A8NY07">
    <property type="interactions" value="195"/>
</dbReference>
<dbReference type="InterPro" id="IPR001312">
    <property type="entry name" value="Hexokinase"/>
</dbReference>
<dbReference type="VEuPathDB" id="FungiDB:CC1G_00460"/>
<comment type="pathway">
    <text evidence="1">Carbohydrate degradation; glycolysis; D-glyceraldehyde 3-phosphate and glycerone phosphate from D-glucose: step 1/4.</text>
</comment>
<keyword evidence="5 8" id="KW-0418">Kinase</keyword>
<dbReference type="SUPFAM" id="SSF53067">
    <property type="entry name" value="Actin-like ATPase domain"/>
    <property type="match status" value="2"/>
</dbReference>
<dbReference type="GO" id="GO:0005536">
    <property type="term" value="F:D-glucose binding"/>
    <property type="evidence" value="ECO:0007669"/>
    <property type="project" value="InterPro"/>
</dbReference>
<accession>A8NY07</accession>
<dbReference type="PRINTS" id="PR00475">
    <property type="entry name" value="HEXOKINASE"/>
</dbReference>
<dbReference type="Gene3D" id="3.30.420.40">
    <property type="match status" value="1"/>
</dbReference>
<dbReference type="RefSeq" id="XP_001837324.1">
    <property type="nucleotide sequence ID" value="XM_001837272.2"/>
</dbReference>
<evidence type="ECO:0000256" key="3">
    <source>
        <dbReference type="ARBA" id="ARBA00022679"/>
    </source>
</evidence>
<evidence type="ECO:0000256" key="5">
    <source>
        <dbReference type="ARBA" id="ARBA00022777"/>
    </source>
</evidence>